<protein>
    <submittedName>
        <fullName evidence="1">Uncharacterized protein</fullName>
    </submittedName>
</protein>
<dbReference type="HOGENOM" id="CLU_1711903_0_0_5"/>
<dbReference type="STRING" id="215743.ROSMUCSMR3_03480"/>
<dbReference type="EMBL" id="AONH01000016">
    <property type="protein sequence ID" value="KGM86775.1"/>
    <property type="molecule type" value="Genomic_DNA"/>
</dbReference>
<evidence type="ECO:0000313" key="1">
    <source>
        <dbReference type="EMBL" id="KGM86775.1"/>
    </source>
</evidence>
<sequence>MTEIPQIEQLAPGSWMIDGEKVFTKPDATEAEALAAANPPLPTPAEIADEQRAVRATAIKAECRARILAVGSETTQMNIAQAGIVFMAAVLDGTPRADALAASGLIEGDLELAQRWKAWVAAMQAECRRAILSGTDPVWPEVPEGVAGLAARF</sequence>
<dbReference type="RefSeq" id="WP_245875090.1">
    <property type="nucleotide sequence ID" value="NZ_KN293975.1"/>
</dbReference>
<proteinExistence type="predicted"/>
<accession>A0A0A0HI02</accession>
<dbReference type="eggNOG" id="ENOG502ZIK9">
    <property type="taxonomic scope" value="Bacteria"/>
</dbReference>
<comment type="caution">
    <text evidence="1">The sequence shown here is derived from an EMBL/GenBank/DDBJ whole genome shotgun (WGS) entry which is preliminary data.</text>
</comment>
<gene>
    <name evidence="1" type="ORF">rosmuc_03068</name>
</gene>
<dbReference type="PATRIC" id="fig|1288298.3.peg.3080"/>
<organism evidence="1 2">
    <name type="scientific">Roseovarius mucosus DSM 17069</name>
    <dbReference type="NCBI Taxonomy" id="1288298"/>
    <lineage>
        <taxon>Bacteria</taxon>
        <taxon>Pseudomonadati</taxon>
        <taxon>Pseudomonadota</taxon>
        <taxon>Alphaproteobacteria</taxon>
        <taxon>Rhodobacterales</taxon>
        <taxon>Roseobacteraceae</taxon>
        <taxon>Roseovarius</taxon>
    </lineage>
</organism>
<evidence type="ECO:0000313" key="2">
    <source>
        <dbReference type="Proteomes" id="UP000030021"/>
    </source>
</evidence>
<reference evidence="1 2" key="1">
    <citation type="submission" date="2013-01" db="EMBL/GenBank/DDBJ databases">
        <authorList>
            <person name="Fiebig A."/>
            <person name="Goeker M."/>
            <person name="Klenk H.-P.P."/>
        </authorList>
    </citation>
    <scope>NUCLEOTIDE SEQUENCE [LARGE SCALE GENOMIC DNA]</scope>
    <source>
        <strain evidence="1 2">DSM 17069</strain>
    </source>
</reference>
<name>A0A0A0HI02_9RHOB</name>
<dbReference type="Proteomes" id="UP000030021">
    <property type="component" value="Unassembled WGS sequence"/>
</dbReference>
<dbReference type="AlphaFoldDB" id="A0A0A0HI02"/>